<dbReference type="Proteomes" id="UP000216207">
    <property type="component" value="Unassembled WGS sequence"/>
</dbReference>
<evidence type="ECO:0000313" key="2">
    <source>
        <dbReference type="EMBL" id="PAE89231.1"/>
    </source>
</evidence>
<feature type="transmembrane region" description="Helical" evidence="1">
    <location>
        <begin position="51"/>
        <end position="70"/>
    </location>
</feature>
<proteinExistence type="predicted"/>
<name>A0A268P0P3_SHOCL</name>
<dbReference type="AlphaFoldDB" id="A0A268P0P3"/>
<dbReference type="EMBL" id="NPCC01000009">
    <property type="protein sequence ID" value="PAE89231.1"/>
    <property type="molecule type" value="Genomic_DNA"/>
</dbReference>
<evidence type="ECO:0000313" key="3">
    <source>
        <dbReference type="Proteomes" id="UP000216207"/>
    </source>
</evidence>
<reference evidence="2 3" key="1">
    <citation type="submission" date="2017-07" db="EMBL/GenBank/DDBJ databases">
        <title>Isolation and whole genome analysis of endospore-forming bacteria from heroin.</title>
        <authorList>
            <person name="Kalinowski J."/>
            <person name="Ahrens B."/>
            <person name="Al-Dilaimi A."/>
            <person name="Winkler A."/>
            <person name="Wibberg D."/>
            <person name="Schleenbecker U."/>
            <person name="Ruckert C."/>
            <person name="Wolfel R."/>
            <person name="Grass G."/>
        </authorList>
    </citation>
    <scope>NUCLEOTIDE SEQUENCE [LARGE SCALE GENOMIC DNA]</scope>
    <source>
        <strain evidence="2 3">7539</strain>
    </source>
</reference>
<evidence type="ECO:0000256" key="1">
    <source>
        <dbReference type="SAM" id="Phobius"/>
    </source>
</evidence>
<feature type="transmembrane region" description="Helical" evidence="1">
    <location>
        <begin position="90"/>
        <end position="112"/>
    </location>
</feature>
<keyword evidence="1" id="KW-1133">Transmembrane helix</keyword>
<keyword evidence="1" id="KW-0812">Transmembrane</keyword>
<organism evidence="2 3">
    <name type="scientific">Shouchella clausii</name>
    <name type="common">Alkalihalobacillus clausii</name>
    <dbReference type="NCBI Taxonomy" id="79880"/>
    <lineage>
        <taxon>Bacteria</taxon>
        <taxon>Bacillati</taxon>
        <taxon>Bacillota</taxon>
        <taxon>Bacilli</taxon>
        <taxon>Bacillales</taxon>
        <taxon>Bacillaceae</taxon>
        <taxon>Shouchella</taxon>
    </lineage>
</organism>
<sequence>MNQKQWLAHIQSLEVLVEQNERAQGDEGQCLEQIQQLTSGPLRHFFLPRYLNTWFACAIILFLFFFHTLFGNRLIAVFQLLSLPFFLYKALLFLALFILTPLFLYFAGMYGMNRLIKHSRLYKQKLEHAKQQFDSAKAAARETLQQLLSETDIPPYYLKPYAIQKFKTYFLYQRADNLKEAINLFEIEKTFELHQYAMFRFHGEKKAYRVFEKALHFEKHKKTAALVQNLKNNH</sequence>
<keyword evidence="1" id="KW-0472">Membrane</keyword>
<accession>A0A268P0P3</accession>
<protein>
    <submittedName>
        <fullName evidence="2">Uncharacterized protein</fullName>
    </submittedName>
</protein>
<gene>
    <name evidence="2" type="ORF">CHH72_08030</name>
</gene>
<dbReference type="RefSeq" id="WP_095236669.1">
    <property type="nucleotide sequence ID" value="NZ_CP133221.1"/>
</dbReference>
<comment type="caution">
    <text evidence="2">The sequence shown here is derived from an EMBL/GenBank/DDBJ whole genome shotgun (WGS) entry which is preliminary data.</text>
</comment>